<keyword evidence="3" id="KW-1185">Reference proteome</keyword>
<evidence type="ECO:0000313" key="3">
    <source>
        <dbReference type="Proteomes" id="UP000075883"/>
    </source>
</evidence>
<reference evidence="3" key="1">
    <citation type="submission" date="2013-09" db="EMBL/GenBank/DDBJ databases">
        <title>The Genome Sequence of Anopheles culicifacies species A.</title>
        <authorList>
            <consortium name="The Broad Institute Genomics Platform"/>
            <person name="Neafsey D.E."/>
            <person name="Besansky N."/>
            <person name="Howell P."/>
            <person name="Walton C."/>
            <person name="Young S.K."/>
            <person name="Zeng Q."/>
            <person name="Gargeya S."/>
            <person name="Fitzgerald M."/>
            <person name="Haas B."/>
            <person name="Abouelleil A."/>
            <person name="Allen A.W."/>
            <person name="Alvarado L."/>
            <person name="Arachchi H.M."/>
            <person name="Berlin A.M."/>
            <person name="Chapman S.B."/>
            <person name="Gainer-Dewar J."/>
            <person name="Goldberg J."/>
            <person name="Griggs A."/>
            <person name="Gujja S."/>
            <person name="Hansen M."/>
            <person name="Howarth C."/>
            <person name="Imamovic A."/>
            <person name="Ireland A."/>
            <person name="Larimer J."/>
            <person name="McCowan C."/>
            <person name="Murphy C."/>
            <person name="Pearson M."/>
            <person name="Poon T.W."/>
            <person name="Priest M."/>
            <person name="Roberts A."/>
            <person name="Saif S."/>
            <person name="Shea T."/>
            <person name="Sisk P."/>
            <person name="Sykes S."/>
            <person name="Wortman J."/>
            <person name="Nusbaum C."/>
            <person name="Birren B."/>
        </authorList>
    </citation>
    <scope>NUCLEOTIDE SEQUENCE [LARGE SCALE GENOMIC DNA]</scope>
    <source>
        <strain evidence="3">A-37</strain>
    </source>
</reference>
<reference evidence="2" key="2">
    <citation type="submission" date="2020-05" db="UniProtKB">
        <authorList>
            <consortium name="EnsemblMetazoa"/>
        </authorList>
    </citation>
    <scope>IDENTIFICATION</scope>
    <source>
        <strain evidence="2">A-37</strain>
    </source>
</reference>
<proteinExistence type="predicted"/>
<dbReference type="EMBL" id="AXCM01001783">
    <property type="status" value="NOT_ANNOTATED_CDS"/>
    <property type="molecule type" value="Genomic_DNA"/>
</dbReference>
<dbReference type="AlphaFoldDB" id="A0A182M892"/>
<name>A0A182M892_9DIPT</name>
<protein>
    <submittedName>
        <fullName evidence="2">Uncharacterized protein</fullName>
    </submittedName>
</protein>
<dbReference type="VEuPathDB" id="VectorBase:ACUA011909"/>
<evidence type="ECO:0000256" key="1">
    <source>
        <dbReference type="SAM" id="MobiDB-lite"/>
    </source>
</evidence>
<accession>A0A182M892</accession>
<feature type="compositionally biased region" description="Basic and acidic residues" evidence="1">
    <location>
        <begin position="89"/>
        <end position="106"/>
    </location>
</feature>
<organism evidence="2 3">
    <name type="scientific">Anopheles culicifacies</name>
    <dbReference type="NCBI Taxonomy" id="139723"/>
    <lineage>
        <taxon>Eukaryota</taxon>
        <taxon>Metazoa</taxon>
        <taxon>Ecdysozoa</taxon>
        <taxon>Arthropoda</taxon>
        <taxon>Hexapoda</taxon>
        <taxon>Insecta</taxon>
        <taxon>Pterygota</taxon>
        <taxon>Neoptera</taxon>
        <taxon>Endopterygota</taxon>
        <taxon>Diptera</taxon>
        <taxon>Nematocera</taxon>
        <taxon>Culicoidea</taxon>
        <taxon>Culicidae</taxon>
        <taxon>Anophelinae</taxon>
        <taxon>Anopheles</taxon>
        <taxon>culicifacies species complex</taxon>
    </lineage>
</organism>
<dbReference type="EnsemblMetazoa" id="ACUA011909-RA">
    <property type="protein sequence ID" value="ACUA011909-PA"/>
    <property type="gene ID" value="ACUA011909"/>
</dbReference>
<evidence type="ECO:0000313" key="2">
    <source>
        <dbReference type="EnsemblMetazoa" id="ACUA011909-PA"/>
    </source>
</evidence>
<feature type="region of interest" description="Disordered" evidence="1">
    <location>
        <begin position="79"/>
        <end position="106"/>
    </location>
</feature>
<sequence length="106" mass="11830">MAGRSLCITVSRLEIRNNPLVQNTPTIDSSIDETGSTQDHIFHNLELLGDRGDSGSNPIRAVHSYAGLTLLLRVHSCHGSQNFKSRKPRPVEDVESQEKKTYRMAE</sequence>
<dbReference type="Proteomes" id="UP000075883">
    <property type="component" value="Unassembled WGS sequence"/>
</dbReference>